<feature type="signal peptide" evidence="2">
    <location>
        <begin position="1"/>
        <end position="23"/>
    </location>
</feature>
<keyword evidence="2" id="KW-0732">Signal</keyword>
<keyword evidence="4" id="KW-1185">Reference proteome</keyword>
<evidence type="ECO:0000256" key="2">
    <source>
        <dbReference type="SAM" id="SignalP"/>
    </source>
</evidence>
<sequence>MNSKYLLQLTIAFGLTLAMPSFAAPVSDNEHKEPPELAKRESYWGASPDSSRQFSTFLTLL</sequence>
<feature type="chain" id="PRO_5044001843" evidence="2">
    <location>
        <begin position="24"/>
        <end position="61"/>
    </location>
</feature>
<evidence type="ECO:0000313" key="3">
    <source>
        <dbReference type="EMBL" id="KAK8092908.1"/>
    </source>
</evidence>
<feature type="compositionally biased region" description="Basic and acidic residues" evidence="1">
    <location>
        <begin position="28"/>
        <end position="42"/>
    </location>
</feature>
<name>A0AAW0Q6G8_9PEZI</name>
<feature type="region of interest" description="Disordered" evidence="1">
    <location>
        <begin position="25"/>
        <end position="51"/>
    </location>
</feature>
<dbReference type="EMBL" id="JAQQWP010000012">
    <property type="protein sequence ID" value="KAK8092908.1"/>
    <property type="molecule type" value="Genomic_DNA"/>
</dbReference>
<protein>
    <submittedName>
        <fullName evidence="3">Uncharacterized protein</fullName>
    </submittedName>
</protein>
<dbReference type="AlphaFoldDB" id="A0AAW0Q6G8"/>
<proteinExistence type="predicted"/>
<evidence type="ECO:0000256" key="1">
    <source>
        <dbReference type="SAM" id="MobiDB-lite"/>
    </source>
</evidence>
<gene>
    <name evidence="3" type="ORF">PG999_014495</name>
</gene>
<dbReference type="Proteomes" id="UP001392437">
    <property type="component" value="Unassembled WGS sequence"/>
</dbReference>
<comment type="caution">
    <text evidence="3">The sequence shown here is derived from an EMBL/GenBank/DDBJ whole genome shotgun (WGS) entry which is preliminary data.</text>
</comment>
<evidence type="ECO:0000313" key="4">
    <source>
        <dbReference type="Proteomes" id="UP001392437"/>
    </source>
</evidence>
<organism evidence="3 4">
    <name type="scientific">Apiospora kogelbergensis</name>
    <dbReference type="NCBI Taxonomy" id="1337665"/>
    <lineage>
        <taxon>Eukaryota</taxon>
        <taxon>Fungi</taxon>
        <taxon>Dikarya</taxon>
        <taxon>Ascomycota</taxon>
        <taxon>Pezizomycotina</taxon>
        <taxon>Sordariomycetes</taxon>
        <taxon>Xylariomycetidae</taxon>
        <taxon>Amphisphaeriales</taxon>
        <taxon>Apiosporaceae</taxon>
        <taxon>Apiospora</taxon>
    </lineage>
</organism>
<reference evidence="3 4" key="1">
    <citation type="submission" date="2023-01" db="EMBL/GenBank/DDBJ databases">
        <title>Analysis of 21 Apiospora genomes using comparative genomics revels a genus with tremendous synthesis potential of carbohydrate active enzymes and secondary metabolites.</title>
        <authorList>
            <person name="Sorensen T."/>
        </authorList>
    </citation>
    <scope>NUCLEOTIDE SEQUENCE [LARGE SCALE GENOMIC DNA]</scope>
    <source>
        <strain evidence="3 4">CBS 117206</strain>
    </source>
</reference>
<accession>A0AAW0Q6G8</accession>